<evidence type="ECO:0000259" key="3">
    <source>
        <dbReference type="PROSITE" id="PS51635"/>
    </source>
</evidence>
<dbReference type="SUPFAM" id="SSF52151">
    <property type="entry name" value="FabD/lysophospholipase-like"/>
    <property type="match status" value="1"/>
</dbReference>
<proteinExistence type="predicted"/>
<feature type="domain" description="PNPLA" evidence="3">
    <location>
        <begin position="5"/>
        <end position="194"/>
    </location>
</feature>
<name>A0A2M7E8I2_9BACT</name>
<dbReference type="PANTHER" id="PTHR46394">
    <property type="entry name" value="ANNEXIN"/>
    <property type="match status" value="1"/>
</dbReference>
<dbReference type="CDD" id="cd07207">
    <property type="entry name" value="Pat_ExoU_VipD_like"/>
    <property type="match status" value="1"/>
</dbReference>
<dbReference type="PROSITE" id="PS51635">
    <property type="entry name" value="PNPLA"/>
    <property type="match status" value="1"/>
</dbReference>
<feature type="active site" description="Nucleophile" evidence="2">
    <location>
        <position position="38"/>
    </location>
</feature>
<feature type="short sequence motif" description="GXSXG" evidence="2">
    <location>
        <begin position="36"/>
        <end position="40"/>
    </location>
</feature>
<dbReference type="Pfam" id="PF01734">
    <property type="entry name" value="Patatin"/>
    <property type="match status" value="1"/>
</dbReference>
<protein>
    <submittedName>
        <fullName evidence="4">Phospholipase</fullName>
    </submittedName>
</protein>
<keyword evidence="2" id="KW-0378">Hydrolase</keyword>
<feature type="short sequence motif" description="GXGXXG" evidence="2">
    <location>
        <begin position="9"/>
        <end position="14"/>
    </location>
</feature>
<dbReference type="PANTHER" id="PTHR46394:SF1">
    <property type="entry name" value="PNPLA DOMAIN-CONTAINING PROTEIN"/>
    <property type="match status" value="1"/>
</dbReference>
<reference evidence="5" key="1">
    <citation type="submission" date="2017-09" db="EMBL/GenBank/DDBJ databases">
        <title>Depth-based differentiation of microbial function through sediment-hosted aquifers and enrichment of novel symbionts in the deep terrestrial subsurface.</title>
        <authorList>
            <person name="Probst A.J."/>
            <person name="Ladd B."/>
            <person name="Jarett J.K."/>
            <person name="Geller-Mcgrath D.E."/>
            <person name="Sieber C.M.K."/>
            <person name="Emerson J.B."/>
            <person name="Anantharaman K."/>
            <person name="Thomas B.C."/>
            <person name="Malmstrom R."/>
            <person name="Stieglmeier M."/>
            <person name="Klingl A."/>
            <person name="Woyke T."/>
            <person name="Ryan C.M."/>
            <person name="Banfield J.F."/>
        </authorList>
    </citation>
    <scope>NUCLEOTIDE SEQUENCE [LARGE SCALE GENOMIC DNA]</scope>
</reference>
<dbReference type="InterPro" id="IPR002641">
    <property type="entry name" value="PNPLA_dom"/>
</dbReference>
<dbReference type="InterPro" id="IPR052580">
    <property type="entry name" value="Lipid_Hydrolase"/>
</dbReference>
<dbReference type="AlphaFoldDB" id="A0A2M7E8I2"/>
<comment type="caution">
    <text evidence="4">The sequence shown here is derived from an EMBL/GenBank/DDBJ whole genome shotgun (WGS) entry which is preliminary data.</text>
</comment>
<evidence type="ECO:0000256" key="1">
    <source>
        <dbReference type="ARBA" id="ARBA00023098"/>
    </source>
</evidence>
<dbReference type="GO" id="GO:0016042">
    <property type="term" value="P:lipid catabolic process"/>
    <property type="evidence" value="ECO:0007669"/>
    <property type="project" value="UniProtKB-UniRule"/>
</dbReference>
<dbReference type="EMBL" id="PETL01000203">
    <property type="protein sequence ID" value="PIV64056.1"/>
    <property type="molecule type" value="Genomic_DNA"/>
</dbReference>
<feature type="short sequence motif" description="DGA/G" evidence="2">
    <location>
        <begin position="181"/>
        <end position="183"/>
    </location>
</feature>
<dbReference type="GO" id="GO:0016787">
    <property type="term" value="F:hydrolase activity"/>
    <property type="evidence" value="ECO:0007669"/>
    <property type="project" value="UniProtKB-UniRule"/>
</dbReference>
<accession>A0A2M7E8I2</accession>
<evidence type="ECO:0000313" key="5">
    <source>
        <dbReference type="Proteomes" id="UP000228886"/>
    </source>
</evidence>
<keyword evidence="1 2" id="KW-0443">Lipid metabolism</keyword>
<organism evidence="4 5">
    <name type="scientific">bacterium (Candidatus Ratteibacteria) CG01_land_8_20_14_3_00_40_19</name>
    <dbReference type="NCBI Taxonomy" id="2014290"/>
    <lineage>
        <taxon>Bacteria</taxon>
        <taxon>Candidatus Ratteibacteria</taxon>
    </lineage>
</organism>
<gene>
    <name evidence="4" type="ORF">COS11_04175</name>
</gene>
<dbReference type="Proteomes" id="UP000228886">
    <property type="component" value="Unassembled WGS sequence"/>
</dbReference>
<dbReference type="Gene3D" id="3.40.1090.10">
    <property type="entry name" value="Cytosolic phospholipase A2 catalytic domain"/>
    <property type="match status" value="2"/>
</dbReference>
<dbReference type="InterPro" id="IPR016035">
    <property type="entry name" value="Acyl_Trfase/lysoPLipase"/>
</dbReference>
<sequence>MEADGVFEGGGVKGMGLVGALKRAEEERVTFKRLAGTSAGAVVASLYAAGYSADELKELFYSANFKDFLGTNLPKRKGWRYFVIILNILFNYGIHSSNFFYKWIKEKLEQKGVSRFKDLKSPLKIITSNITNKRTLIFDSELHKEMEVAEAVRMSISIPLFFHVYKWLNPEFPKRKTLVVDGGLLSNYSINIFDDHERQTIGFKLISPEETQPPEPITNVITYVKSILNTMLLAHEKVHMKEADWARTIPIPTGDIKTTQFDLTNEEKDWLYKSGYEAATKFFEKQKKES</sequence>
<evidence type="ECO:0000256" key="2">
    <source>
        <dbReference type="PROSITE-ProRule" id="PRU01161"/>
    </source>
</evidence>
<feature type="active site" description="Proton acceptor" evidence="2">
    <location>
        <position position="181"/>
    </location>
</feature>
<evidence type="ECO:0000313" key="4">
    <source>
        <dbReference type="EMBL" id="PIV64056.1"/>
    </source>
</evidence>
<keyword evidence="2" id="KW-0442">Lipid degradation</keyword>